<dbReference type="RefSeq" id="WP_408167325.1">
    <property type="nucleotide sequence ID" value="NZ_JAQQFR010000004.1"/>
</dbReference>
<dbReference type="EMBL" id="JAQQFR010000004">
    <property type="protein sequence ID" value="MFL9878404.1"/>
    <property type="molecule type" value="Genomic_DNA"/>
</dbReference>
<accession>A0ABW8Z5T0</accession>
<organism evidence="1 2">
    <name type="scientific">Herbaspirillum rhizosphaerae</name>
    <dbReference type="NCBI Taxonomy" id="346179"/>
    <lineage>
        <taxon>Bacteria</taxon>
        <taxon>Pseudomonadati</taxon>
        <taxon>Pseudomonadota</taxon>
        <taxon>Betaproteobacteria</taxon>
        <taxon>Burkholderiales</taxon>
        <taxon>Oxalobacteraceae</taxon>
        <taxon>Herbaspirillum</taxon>
    </lineage>
</organism>
<evidence type="ECO:0000313" key="2">
    <source>
        <dbReference type="Proteomes" id="UP001629214"/>
    </source>
</evidence>
<dbReference type="Proteomes" id="UP001629214">
    <property type="component" value="Unassembled WGS sequence"/>
</dbReference>
<sequence>MKPWFSEAQSVSMLNAELCFLLKDELDFGPDRHIDADRSKFTQSLDLPSIPRRQSSMVCTSELIGREGELAAYYKQVVRFAVHHRLSFRSIRHHFWVRFWLWNSEDDVHISFPWYDNYSEVSGFLNALLSVESGEIYYDVDQCWEMEVDAYEDDIYLRQRDPDYDETHVCIRVPRSELVIQVRQVMERSVKVIDQLSELMGEDVWTAYMRSEPVFMENVVTEKKSWWRPL</sequence>
<protein>
    <submittedName>
        <fullName evidence="1">Uncharacterized protein</fullName>
    </submittedName>
</protein>
<proteinExistence type="predicted"/>
<reference evidence="1 2" key="1">
    <citation type="journal article" date="2024" name="Chem. Sci.">
        <title>Discovery of megapolipeptins by genome mining of a Burkholderiales bacteria collection.</title>
        <authorList>
            <person name="Paulo B.S."/>
            <person name="Recchia M.J.J."/>
            <person name="Lee S."/>
            <person name="Fergusson C.H."/>
            <person name="Romanowski S.B."/>
            <person name="Hernandez A."/>
            <person name="Krull N."/>
            <person name="Liu D.Y."/>
            <person name="Cavanagh H."/>
            <person name="Bos A."/>
            <person name="Gray C.A."/>
            <person name="Murphy B.T."/>
            <person name="Linington R.G."/>
            <person name="Eustaquio A.S."/>
        </authorList>
    </citation>
    <scope>NUCLEOTIDE SEQUENCE [LARGE SCALE GENOMIC DNA]</scope>
    <source>
        <strain evidence="1 2">RL21-008-BIB-B</strain>
    </source>
</reference>
<evidence type="ECO:0000313" key="1">
    <source>
        <dbReference type="EMBL" id="MFL9878404.1"/>
    </source>
</evidence>
<keyword evidence="2" id="KW-1185">Reference proteome</keyword>
<comment type="caution">
    <text evidence="1">The sequence shown here is derived from an EMBL/GenBank/DDBJ whole genome shotgun (WGS) entry which is preliminary data.</text>
</comment>
<name>A0ABW8Z5T0_9BURK</name>
<gene>
    <name evidence="1" type="ORF">PQR63_08430</name>
</gene>